<reference evidence="1" key="1">
    <citation type="journal article" date="2022" name="J Environ Chem Eng">
        <title>Biodegradation of petroleum oil using a constructed nonpathogenic and heavy metal-tolerant bacterial consortium isolated from marine sponges.</title>
        <authorList>
            <person name="Dechsakulwatana C."/>
            <person name="Rungsihiranrut A."/>
            <person name="Muangchinda C."/>
            <person name="Ningthoujam R."/>
            <person name="Klankeo P."/>
            <person name="Pinyakong O."/>
        </authorList>
    </citation>
    <scope>NUCLEOTIDE SEQUENCE</scope>
    <source>
        <strain evidence="1">TL01-2</strain>
    </source>
</reference>
<protein>
    <submittedName>
        <fullName evidence="1">Uncharacterized protein</fullName>
    </submittedName>
</protein>
<organism evidence="1 2">
    <name type="scientific">Priestia aryabhattai</name>
    <name type="common">Bacillus aryabhattai</name>
    <dbReference type="NCBI Taxonomy" id="412384"/>
    <lineage>
        <taxon>Bacteria</taxon>
        <taxon>Bacillati</taxon>
        <taxon>Bacillota</taxon>
        <taxon>Bacilli</taxon>
        <taxon>Bacillales</taxon>
        <taxon>Bacillaceae</taxon>
        <taxon>Priestia</taxon>
    </lineage>
</organism>
<name>A0AAX6NDT4_PRIAR</name>
<dbReference type="Proteomes" id="UP001269400">
    <property type="component" value="Unassembled WGS sequence"/>
</dbReference>
<sequence>MNNILNDNDYDSNVELPDKEPLFNLPYLYINTKSKHYKPLKSYIKNNIVVATSHRDLPTIEKVEYNKNSGYGCCYAYGTLEEFGQRWSKLDVKIIKPVTNEEIVKVLEHKVKTIENLTLKEALKEVDGDFSLLVEAFELPVNFYD</sequence>
<comment type="caution">
    <text evidence="1">The sequence shown here is derived from an EMBL/GenBank/DDBJ whole genome shotgun (WGS) entry which is preliminary data.</text>
</comment>
<evidence type="ECO:0000313" key="1">
    <source>
        <dbReference type="EMBL" id="MDU9693896.1"/>
    </source>
</evidence>
<reference evidence="1" key="2">
    <citation type="submission" date="2022-12" db="EMBL/GenBank/DDBJ databases">
        <authorList>
            <person name="Dechsakulwatana C."/>
            <person name="Rungsihiranrut A."/>
            <person name="Muangchinda C."/>
            <person name="Ningthoujam R."/>
            <person name="Klankeo P."/>
            <person name="Pinyakong O."/>
        </authorList>
    </citation>
    <scope>NUCLEOTIDE SEQUENCE</scope>
    <source>
        <strain evidence="1">TL01-2</strain>
    </source>
</reference>
<dbReference type="AlphaFoldDB" id="A0AAX6NDT4"/>
<dbReference type="RefSeq" id="WP_316911113.1">
    <property type="nucleotide sequence ID" value="NZ_JAPTGD010000002.1"/>
</dbReference>
<proteinExistence type="predicted"/>
<accession>A0AAX6NDT4</accession>
<evidence type="ECO:0000313" key="2">
    <source>
        <dbReference type="Proteomes" id="UP001269400"/>
    </source>
</evidence>
<dbReference type="EMBL" id="JAPTGD010000002">
    <property type="protein sequence ID" value="MDU9693896.1"/>
    <property type="molecule type" value="Genomic_DNA"/>
</dbReference>
<gene>
    <name evidence="1" type="ORF">O0Q50_22200</name>
</gene>